<dbReference type="Proteomes" id="UP000054279">
    <property type="component" value="Unassembled WGS sequence"/>
</dbReference>
<dbReference type="EMBL" id="KN837190">
    <property type="protein sequence ID" value="KIJ35327.1"/>
    <property type="molecule type" value="Genomic_DNA"/>
</dbReference>
<gene>
    <name evidence="1" type="ORF">M422DRAFT_262500</name>
</gene>
<protein>
    <submittedName>
        <fullName evidence="1">Uncharacterized protein</fullName>
    </submittedName>
</protein>
<dbReference type="AlphaFoldDB" id="A0A0C9V138"/>
<organism evidence="1 2">
    <name type="scientific">Sphaerobolus stellatus (strain SS14)</name>
    <dbReference type="NCBI Taxonomy" id="990650"/>
    <lineage>
        <taxon>Eukaryota</taxon>
        <taxon>Fungi</taxon>
        <taxon>Dikarya</taxon>
        <taxon>Basidiomycota</taxon>
        <taxon>Agaricomycotina</taxon>
        <taxon>Agaricomycetes</taxon>
        <taxon>Phallomycetidae</taxon>
        <taxon>Geastrales</taxon>
        <taxon>Sphaerobolaceae</taxon>
        <taxon>Sphaerobolus</taxon>
    </lineage>
</organism>
<reference evidence="1 2" key="1">
    <citation type="submission" date="2014-06" db="EMBL/GenBank/DDBJ databases">
        <title>Evolutionary Origins and Diversification of the Mycorrhizal Mutualists.</title>
        <authorList>
            <consortium name="DOE Joint Genome Institute"/>
            <consortium name="Mycorrhizal Genomics Consortium"/>
            <person name="Kohler A."/>
            <person name="Kuo A."/>
            <person name="Nagy L.G."/>
            <person name="Floudas D."/>
            <person name="Copeland A."/>
            <person name="Barry K.W."/>
            <person name="Cichocki N."/>
            <person name="Veneault-Fourrey C."/>
            <person name="LaButti K."/>
            <person name="Lindquist E.A."/>
            <person name="Lipzen A."/>
            <person name="Lundell T."/>
            <person name="Morin E."/>
            <person name="Murat C."/>
            <person name="Riley R."/>
            <person name="Ohm R."/>
            <person name="Sun H."/>
            <person name="Tunlid A."/>
            <person name="Henrissat B."/>
            <person name="Grigoriev I.V."/>
            <person name="Hibbett D.S."/>
            <person name="Martin F."/>
        </authorList>
    </citation>
    <scope>NUCLEOTIDE SEQUENCE [LARGE SCALE GENOMIC DNA]</scope>
    <source>
        <strain evidence="1 2">SS14</strain>
    </source>
</reference>
<accession>A0A0C9V138</accession>
<sequence>MATNKVVNEDCRLIFMHANNVFTSPNQTFLPLLPTHKTLVYWENAGSKGFQDRQWFVARHPQLALIPEYPIYDGPILQRLWIDNPSVWLVNIGGLWKMEKDVADSWCRLELALACIAKKLIKHSGVT</sequence>
<proteinExistence type="predicted"/>
<name>A0A0C9V138_SPHS4</name>
<evidence type="ECO:0000313" key="2">
    <source>
        <dbReference type="Proteomes" id="UP000054279"/>
    </source>
</evidence>
<keyword evidence="2" id="KW-1185">Reference proteome</keyword>
<evidence type="ECO:0000313" key="1">
    <source>
        <dbReference type="EMBL" id="KIJ35327.1"/>
    </source>
</evidence>
<dbReference type="HOGENOM" id="CLU_1971878_0_0_1"/>